<sequence length="473" mass="54411">MTNPKLGSLEFKNEICQSMNVEISRKVAYLAKRKALSLVEGSVEEQFGKIRNYCAELIQTDRDATVILKLTEDEVRPRFQRMYVCFSACGQLLSAVGLDPNNNIFPICYALVEGETKDTWMWFLRLLAVDINLGNDCAWTFMSHKQKGLIPALDSLFPNAEHRFCVRHMHSNMKNDGYKSVAIKNALWDAAKATTVQEFRKRMQELKEIDRNAYEWLAKKHENHWSKAFFSTIPKCDILLNNMCECFNSLILDAREKSIIEMFEAIRNLLMRRFQLNREKAEKWNTRNYPRIRAILAKISLEAAKLIPMKSDDMHFQIKATSSQEQHTVDLSTNSCSCRQWDLTGIPCKHALCALWCKHEDVEAFVSHYYKNEACKKCYSRSIMSINGPDLWPDCVFPPPLPPAYNKNKAGRPAKLRRREPDEPPAKCHTKLKAPHRQNKCKRCGHLGAVTTALTDLISDIAVAEFGFDLHLL</sequence>
<keyword evidence="1" id="KW-0479">Metal-binding</keyword>
<organism evidence="7 8">
    <name type="scientific">Zingiber officinale</name>
    <name type="common">Ginger</name>
    <name type="synonym">Amomum zingiber</name>
    <dbReference type="NCBI Taxonomy" id="94328"/>
    <lineage>
        <taxon>Eukaryota</taxon>
        <taxon>Viridiplantae</taxon>
        <taxon>Streptophyta</taxon>
        <taxon>Embryophyta</taxon>
        <taxon>Tracheophyta</taxon>
        <taxon>Spermatophyta</taxon>
        <taxon>Magnoliopsida</taxon>
        <taxon>Liliopsida</taxon>
        <taxon>Zingiberales</taxon>
        <taxon>Zingiberaceae</taxon>
        <taxon>Zingiber</taxon>
    </lineage>
</organism>
<dbReference type="Pfam" id="PF10551">
    <property type="entry name" value="MULE"/>
    <property type="match status" value="1"/>
</dbReference>
<feature type="domain" description="SWIM-type" evidence="6">
    <location>
        <begin position="327"/>
        <end position="359"/>
    </location>
</feature>
<dbReference type="Pfam" id="PF04434">
    <property type="entry name" value="SWIM"/>
    <property type="match status" value="1"/>
</dbReference>
<evidence type="ECO:0000259" key="6">
    <source>
        <dbReference type="PROSITE" id="PS50966"/>
    </source>
</evidence>
<evidence type="ECO:0000256" key="5">
    <source>
        <dbReference type="SAM" id="MobiDB-lite"/>
    </source>
</evidence>
<keyword evidence="8" id="KW-1185">Reference proteome</keyword>
<evidence type="ECO:0000313" key="7">
    <source>
        <dbReference type="EMBL" id="KAG6491634.1"/>
    </source>
</evidence>
<dbReference type="PANTHER" id="PTHR31973">
    <property type="entry name" value="POLYPROTEIN, PUTATIVE-RELATED"/>
    <property type="match status" value="1"/>
</dbReference>
<evidence type="ECO:0000256" key="1">
    <source>
        <dbReference type="ARBA" id="ARBA00022723"/>
    </source>
</evidence>
<evidence type="ECO:0000256" key="3">
    <source>
        <dbReference type="ARBA" id="ARBA00022833"/>
    </source>
</evidence>
<reference evidence="7 8" key="1">
    <citation type="submission" date="2020-08" db="EMBL/GenBank/DDBJ databases">
        <title>Plant Genome Project.</title>
        <authorList>
            <person name="Zhang R.-G."/>
        </authorList>
    </citation>
    <scope>NUCLEOTIDE SEQUENCE [LARGE SCALE GENOMIC DNA]</scope>
    <source>
        <tissue evidence="7">Rhizome</tissue>
    </source>
</reference>
<dbReference type="SMART" id="SM00575">
    <property type="entry name" value="ZnF_PMZ"/>
    <property type="match status" value="1"/>
</dbReference>
<gene>
    <name evidence="7" type="ORF">ZIOFF_046569</name>
</gene>
<evidence type="ECO:0000256" key="2">
    <source>
        <dbReference type="ARBA" id="ARBA00022771"/>
    </source>
</evidence>
<evidence type="ECO:0000256" key="4">
    <source>
        <dbReference type="PROSITE-ProRule" id="PRU00325"/>
    </source>
</evidence>
<dbReference type="Proteomes" id="UP000734854">
    <property type="component" value="Unassembled WGS sequence"/>
</dbReference>
<dbReference type="InterPro" id="IPR007527">
    <property type="entry name" value="Znf_SWIM"/>
</dbReference>
<feature type="compositionally biased region" description="Basic residues" evidence="5">
    <location>
        <begin position="409"/>
        <end position="418"/>
    </location>
</feature>
<proteinExistence type="predicted"/>
<dbReference type="PANTHER" id="PTHR31973:SF191">
    <property type="entry name" value="OS05G0489400 PROTEIN"/>
    <property type="match status" value="1"/>
</dbReference>
<dbReference type="GO" id="GO:0008270">
    <property type="term" value="F:zinc ion binding"/>
    <property type="evidence" value="ECO:0007669"/>
    <property type="project" value="UniProtKB-KW"/>
</dbReference>
<name>A0A8J5FQ54_ZINOF</name>
<keyword evidence="3" id="KW-0862">Zinc</keyword>
<dbReference type="PROSITE" id="PS50966">
    <property type="entry name" value="ZF_SWIM"/>
    <property type="match status" value="1"/>
</dbReference>
<keyword evidence="2 4" id="KW-0863">Zinc-finger</keyword>
<dbReference type="InterPro" id="IPR006564">
    <property type="entry name" value="Znf_PMZ"/>
</dbReference>
<protein>
    <recommendedName>
        <fullName evidence="6">SWIM-type domain-containing protein</fullName>
    </recommendedName>
</protein>
<accession>A0A8J5FQ54</accession>
<dbReference type="AlphaFoldDB" id="A0A8J5FQ54"/>
<feature type="region of interest" description="Disordered" evidence="5">
    <location>
        <begin position="406"/>
        <end position="427"/>
    </location>
</feature>
<comment type="caution">
    <text evidence="7">The sequence shown here is derived from an EMBL/GenBank/DDBJ whole genome shotgun (WGS) entry which is preliminary data.</text>
</comment>
<dbReference type="EMBL" id="JACMSC010000013">
    <property type="protein sequence ID" value="KAG6491634.1"/>
    <property type="molecule type" value="Genomic_DNA"/>
</dbReference>
<evidence type="ECO:0000313" key="8">
    <source>
        <dbReference type="Proteomes" id="UP000734854"/>
    </source>
</evidence>
<dbReference type="InterPro" id="IPR018289">
    <property type="entry name" value="MULE_transposase_dom"/>
</dbReference>